<comment type="caution">
    <text evidence="2">The sequence shown here is derived from an EMBL/GenBank/DDBJ whole genome shotgun (WGS) entry which is preliminary data.</text>
</comment>
<feature type="transmembrane region" description="Helical" evidence="1">
    <location>
        <begin position="54"/>
        <end position="75"/>
    </location>
</feature>
<feature type="transmembrane region" description="Helical" evidence="1">
    <location>
        <begin position="82"/>
        <end position="105"/>
    </location>
</feature>
<feature type="transmembrane region" description="Helical" evidence="1">
    <location>
        <begin position="20"/>
        <end position="42"/>
    </location>
</feature>
<reference evidence="2 3" key="1">
    <citation type="journal article" date="2016" name="Nat. Commun.">
        <title>Thousands of microbial genomes shed light on interconnected biogeochemical processes in an aquifer system.</title>
        <authorList>
            <person name="Anantharaman K."/>
            <person name="Brown C.T."/>
            <person name="Hug L.A."/>
            <person name="Sharon I."/>
            <person name="Castelle C.J."/>
            <person name="Probst A.J."/>
            <person name="Thomas B.C."/>
            <person name="Singh A."/>
            <person name="Wilkins M.J."/>
            <person name="Karaoz U."/>
            <person name="Brodie E.L."/>
            <person name="Williams K.H."/>
            <person name="Hubbard S.S."/>
            <person name="Banfield J.F."/>
        </authorList>
    </citation>
    <scope>NUCLEOTIDE SEQUENCE [LARGE SCALE GENOMIC DNA]</scope>
</reference>
<protein>
    <submittedName>
        <fullName evidence="2">Uncharacterized protein</fullName>
    </submittedName>
</protein>
<keyword evidence="1" id="KW-0472">Membrane</keyword>
<name>A0A1G2B4Z1_9BACT</name>
<dbReference type="STRING" id="1798543.A2898_03330"/>
<keyword evidence="1" id="KW-1133">Transmembrane helix</keyword>
<organism evidence="2 3">
    <name type="scientific">Candidatus Kerfeldbacteria bacterium RIFCSPLOWO2_01_FULL_48_11</name>
    <dbReference type="NCBI Taxonomy" id="1798543"/>
    <lineage>
        <taxon>Bacteria</taxon>
        <taxon>Candidatus Kerfeldiibacteriota</taxon>
    </lineage>
</organism>
<gene>
    <name evidence="2" type="ORF">A2898_03330</name>
</gene>
<evidence type="ECO:0000256" key="1">
    <source>
        <dbReference type="SAM" id="Phobius"/>
    </source>
</evidence>
<accession>A0A1G2B4Z1</accession>
<dbReference type="Proteomes" id="UP000179164">
    <property type="component" value="Unassembled WGS sequence"/>
</dbReference>
<sequence>MDNEVASQFKEKPKTKLGKWSVGLNTLFLIIIATSLVLVLALKKLSFNDHWWDATVPIAFLIEMVALVTGILAVKKNKERSVWIYISILTGVLVILFALLHSLFISD</sequence>
<keyword evidence="1" id="KW-0812">Transmembrane</keyword>
<evidence type="ECO:0000313" key="3">
    <source>
        <dbReference type="Proteomes" id="UP000179164"/>
    </source>
</evidence>
<evidence type="ECO:0000313" key="2">
    <source>
        <dbReference type="EMBL" id="OGY83297.1"/>
    </source>
</evidence>
<dbReference type="AlphaFoldDB" id="A0A1G2B4Z1"/>
<dbReference type="EMBL" id="MHKE01000014">
    <property type="protein sequence ID" value="OGY83297.1"/>
    <property type="molecule type" value="Genomic_DNA"/>
</dbReference>
<proteinExistence type="predicted"/>